<comment type="caution">
    <text evidence="3">The sequence shown here is derived from an EMBL/GenBank/DDBJ whole genome shotgun (WGS) entry which is preliminary data.</text>
</comment>
<evidence type="ECO:0000313" key="3">
    <source>
        <dbReference type="EMBL" id="CAB4018298.1"/>
    </source>
</evidence>
<gene>
    <name evidence="3" type="ORF">PACLA_8A018250</name>
</gene>
<dbReference type="InterPro" id="IPR036691">
    <property type="entry name" value="Endo/exonu/phosph_ase_sf"/>
</dbReference>
<dbReference type="InterPro" id="IPR005135">
    <property type="entry name" value="Endo/exonuclease/phosphatase"/>
</dbReference>
<feature type="compositionally biased region" description="Basic and acidic residues" evidence="1">
    <location>
        <begin position="319"/>
        <end position="334"/>
    </location>
</feature>
<dbReference type="AlphaFoldDB" id="A0A7D9EW35"/>
<evidence type="ECO:0000256" key="1">
    <source>
        <dbReference type="SAM" id="MobiDB-lite"/>
    </source>
</evidence>
<proteinExistence type="predicted"/>
<dbReference type="Pfam" id="PF03372">
    <property type="entry name" value="Exo_endo_phos"/>
    <property type="match status" value="1"/>
</dbReference>
<sequence length="679" mass="75962">MKDEYSDILQRIATISPNNISNLGVDDFADVSPTHMPSLPNINNFMVNTNMSSAELLDFDASQNDSAHFSTNNGATNGSEQTLKEISICVEGNALDDVMNRLNALSNEFEIYKSETTIVLNELVDGYEIRNSQVRDNQLAQENDLLKKANMALKSDVRKLECLLSETSSKLVAAESEKASLVTVIRLMNEDCANAVKDVGDNVRSQTTQPRNPWCTVHTRSENQKGNKVTRLHNQFSSLEDEANELNNNSDFDASVINIDSDIQQPTPSQNMSESTSKSTEPKDDRTQGTSGNSVEYQRKGWAILKFTAPTKTFPSGFSKEHDKPSGRTTKCDNEREQVNCQDVPSNSLLGIDSEINIIAKSKGLKIANLNVNSLMKHLDEIHLILNNNALDILAINESKIDNQISNNEIHIDGFNIIRKDRNRFGGGVVLYVRQNISFSDRIDLIPDELEMVCIELSLPYNKSLLISTWYRPPNSLMNKFDYWASFLAKCDNEDKKLILIGDLNCDVSKTIPDPHTCKLSNGRQSGWAWINSLLGRKHKNTNINELKVNDDIISDDKSITETLNEYFINIGMKMAAESACQNTDALNDQVIYESTVLLPKENFHFADITIDSVSKRLQKLNVSKATGMDGIPANILKLTSTLIAPSITFIFNPSIRTGIYIDEWKLARVIPIYKSEDK</sequence>
<keyword evidence="3" id="KW-0808">Transferase</keyword>
<dbReference type="SUPFAM" id="SSF56219">
    <property type="entry name" value="DNase I-like"/>
    <property type="match status" value="1"/>
</dbReference>
<keyword evidence="3" id="KW-0548">Nucleotidyltransferase</keyword>
<dbReference type="Gene3D" id="3.60.10.10">
    <property type="entry name" value="Endonuclease/exonuclease/phosphatase"/>
    <property type="match status" value="1"/>
</dbReference>
<keyword evidence="4" id="KW-1185">Reference proteome</keyword>
<protein>
    <submittedName>
        <fullName evidence="3">RNA-directed DNA polymerase from transposon BS</fullName>
    </submittedName>
</protein>
<feature type="non-terminal residue" evidence="3">
    <location>
        <position position="1"/>
    </location>
</feature>
<evidence type="ECO:0000313" key="4">
    <source>
        <dbReference type="Proteomes" id="UP001152795"/>
    </source>
</evidence>
<feature type="compositionally biased region" description="Polar residues" evidence="1">
    <location>
        <begin position="262"/>
        <end position="279"/>
    </location>
</feature>
<feature type="region of interest" description="Disordered" evidence="1">
    <location>
        <begin position="314"/>
        <end position="334"/>
    </location>
</feature>
<dbReference type="GO" id="GO:0003964">
    <property type="term" value="F:RNA-directed DNA polymerase activity"/>
    <property type="evidence" value="ECO:0007669"/>
    <property type="project" value="UniProtKB-KW"/>
</dbReference>
<name>A0A7D9EW35_PARCT</name>
<dbReference type="EMBL" id="CACRXK020009946">
    <property type="protein sequence ID" value="CAB4018298.1"/>
    <property type="molecule type" value="Genomic_DNA"/>
</dbReference>
<accession>A0A7D9EW35</accession>
<feature type="region of interest" description="Disordered" evidence="1">
    <location>
        <begin position="262"/>
        <end position="295"/>
    </location>
</feature>
<keyword evidence="3" id="KW-0695">RNA-directed DNA polymerase</keyword>
<feature type="domain" description="Endonuclease/exonuclease/phosphatase" evidence="2">
    <location>
        <begin position="370"/>
        <end position="509"/>
    </location>
</feature>
<dbReference type="PANTHER" id="PTHR47510:SF3">
    <property type="entry name" value="ENDO_EXONUCLEASE_PHOSPHATASE DOMAIN-CONTAINING PROTEIN"/>
    <property type="match status" value="1"/>
</dbReference>
<dbReference type="Proteomes" id="UP001152795">
    <property type="component" value="Unassembled WGS sequence"/>
</dbReference>
<dbReference type="PANTHER" id="PTHR47510">
    <property type="entry name" value="REVERSE TRANSCRIPTASE DOMAIN-CONTAINING PROTEIN"/>
    <property type="match status" value="1"/>
</dbReference>
<reference evidence="3" key="1">
    <citation type="submission" date="2020-04" db="EMBL/GenBank/DDBJ databases">
        <authorList>
            <person name="Alioto T."/>
            <person name="Alioto T."/>
            <person name="Gomez Garrido J."/>
        </authorList>
    </citation>
    <scope>NUCLEOTIDE SEQUENCE</scope>
    <source>
        <strain evidence="3">A484AB</strain>
    </source>
</reference>
<evidence type="ECO:0000259" key="2">
    <source>
        <dbReference type="Pfam" id="PF03372"/>
    </source>
</evidence>
<dbReference type="OrthoDB" id="6773285at2759"/>
<organism evidence="3 4">
    <name type="scientific">Paramuricea clavata</name>
    <name type="common">Red gorgonian</name>
    <name type="synonym">Violescent sea-whip</name>
    <dbReference type="NCBI Taxonomy" id="317549"/>
    <lineage>
        <taxon>Eukaryota</taxon>
        <taxon>Metazoa</taxon>
        <taxon>Cnidaria</taxon>
        <taxon>Anthozoa</taxon>
        <taxon>Octocorallia</taxon>
        <taxon>Malacalcyonacea</taxon>
        <taxon>Plexauridae</taxon>
        <taxon>Paramuricea</taxon>
    </lineage>
</organism>